<gene>
    <name evidence="1" type="primary">I1RJ45</name>
</gene>
<dbReference type="AlphaFoldDB" id="A0A5K1JVU5"/>
<organism evidence="1">
    <name type="scientific">Ganoderma boninense</name>
    <dbReference type="NCBI Taxonomy" id="34458"/>
    <lineage>
        <taxon>Eukaryota</taxon>
        <taxon>Fungi</taxon>
        <taxon>Dikarya</taxon>
        <taxon>Basidiomycota</taxon>
        <taxon>Agaricomycotina</taxon>
        <taxon>Agaricomycetes</taxon>
        <taxon>Polyporales</taxon>
        <taxon>Polyporaceae</taxon>
        <taxon>Ganoderma</taxon>
    </lineage>
</organism>
<proteinExistence type="predicted"/>
<sequence length="595" mass="66712">MQRKLQEYKNHAFTLLAIHNSVSPINNLPTELFQKILINTPSESPWCHALWMLSLGSVCRQWRSVLLATPEYWALGLHTVMDPTFYDCYDEEDLAHGRHLFLARSAPCPLEITMDYSSDDSGPGWDAFEDHYDRVTVLAVRPNDEIDLDCIFDAMTGEQGMKRLERLQVDGRYVKLKPRSKKCFLDWEAEALPCLGHMEISGHLFCRATTVPSLHTVILMRPPLDISSLPHLLDALDNCPALATLRLELSHKDDTFQNKTLKRVLDLPKLQNLAITGGVSDVRCLLTALTFPSTTLVELEVLDTGNEQDKGLVLPNVLPPSLSTFDAHQLIDGVDRLCFYSKPQVRSEAERAIVCMRASIQGQERLHIRPAFWLHSADHFLQFLKLFRVCRVTELTLNLRHAPSDMDGEFWSKFFVMLPDVLRLQLLSPTAESRAMKRDMAEHYLASCGIPHAVPETALVDFIYRIAPPRLGVSLAWVLPFADESDPSRFDELGDVQQVVMSYANGEDVASLRRLELYLTTPSPDASGQQAFDVTEVSGQDGMPSQMVGGLLIPGLELGDAVEVVVFGNALPAFTVANDDRELDVDDDSMVIDDN</sequence>
<protein>
    <submittedName>
        <fullName evidence="1">Uncharacterized protein</fullName>
    </submittedName>
</protein>
<accession>A0A5K1JVU5</accession>
<evidence type="ECO:0000313" key="1">
    <source>
        <dbReference type="EMBL" id="VWO96064.1"/>
    </source>
</evidence>
<reference evidence="1" key="1">
    <citation type="submission" date="2019-10" db="EMBL/GenBank/DDBJ databases">
        <authorList>
            <person name="Nor Muhammad N."/>
        </authorList>
    </citation>
    <scope>NUCLEOTIDE SEQUENCE</scope>
</reference>
<name>A0A5K1JVU5_9APHY</name>
<dbReference type="EMBL" id="LR725336">
    <property type="protein sequence ID" value="VWO96064.1"/>
    <property type="molecule type" value="Genomic_DNA"/>
</dbReference>